<organism evidence="1 2">
    <name type="scientific">Panicum virgatum</name>
    <name type="common">Blackwell switchgrass</name>
    <dbReference type="NCBI Taxonomy" id="38727"/>
    <lineage>
        <taxon>Eukaryota</taxon>
        <taxon>Viridiplantae</taxon>
        <taxon>Streptophyta</taxon>
        <taxon>Embryophyta</taxon>
        <taxon>Tracheophyta</taxon>
        <taxon>Spermatophyta</taxon>
        <taxon>Magnoliopsida</taxon>
        <taxon>Liliopsida</taxon>
        <taxon>Poales</taxon>
        <taxon>Poaceae</taxon>
        <taxon>PACMAD clade</taxon>
        <taxon>Panicoideae</taxon>
        <taxon>Panicodae</taxon>
        <taxon>Paniceae</taxon>
        <taxon>Panicinae</taxon>
        <taxon>Panicum</taxon>
        <taxon>Panicum sect. Hiantes</taxon>
    </lineage>
</organism>
<evidence type="ECO:0000313" key="1">
    <source>
        <dbReference type="EMBL" id="KAG2662769.1"/>
    </source>
</evidence>
<comment type="caution">
    <text evidence="1">The sequence shown here is derived from an EMBL/GenBank/DDBJ whole genome shotgun (WGS) entry which is preliminary data.</text>
</comment>
<evidence type="ECO:0000313" key="2">
    <source>
        <dbReference type="Proteomes" id="UP000823388"/>
    </source>
</evidence>
<keyword evidence="2" id="KW-1185">Reference proteome</keyword>
<proteinExistence type="predicted"/>
<dbReference type="AlphaFoldDB" id="A0A8T0Y5W6"/>
<sequence>MRSNQIWRRRSPEQEMRSNQIWRRRAGRGASSCLPKCLNPTFFYSSSRVPMDSILPVSHGIQDDEALTPSPLASSSTHNIRGQHDYIQHMGLNNKLDLIRFILELLTSVTPYSFLMITQALATSQLNSSCKQEYHPHRLQLGSLPDSSCTKTSTLQQSIFSMRKDNGARAILIQHIREGIFLVHFFAHG</sequence>
<accession>A0A8T0Y5W6</accession>
<reference evidence="1" key="1">
    <citation type="submission" date="2020-05" db="EMBL/GenBank/DDBJ databases">
        <title>WGS assembly of Panicum virgatum.</title>
        <authorList>
            <person name="Lovell J.T."/>
            <person name="Jenkins J."/>
            <person name="Shu S."/>
            <person name="Juenger T.E."/>
            <person name="Schmutz J."/>
        </authorList>
    </citation>
    <scope>NUCLEOTIDE SEQUENCE</scope>
    <source>
        <strain evidence="1">AP13</strain>
    </source>
</reference>
<protein>
    <submittedName>
        <fullName evidence="1">Uncharacterized protein</fullName>
    </submittedName>
</protein>
<dbReference type="EMBL" id="CM029037">
    <property type="protein sequence ID" value="KAG2662769.1"/>
    <property type="molecule type" value="Genomic_DNA"/>
</dbReference>
<dbReference type="Proteomes" id="UP000823388">
    <property type="component" value="Chromosome 1K"/>
</dbReference>
<gene>
    <name evidence="1" type="ORF">PVAP13_1KG554433</name>
</gene>
<name>A0A8T0Y5W6_PANVG</name>